<comment type="caution">
    <text evidence="1">The sequence shown here is derived from an EMBL/GenBank/DDBJ whole genome shotgun (WGS) entry which is preliminary data.</text>
</comment>
<dbReference type="Proteomes" id="UP000627292">
    <property type="component" value="Unassembled WGS sequence"/>
</dbReference>
<name>A0A917INJ1_9BACT</name>
<reference evidence="1" key="1">
    <citation type="journal article" date="2014" name="Int. J. Syst. Evol. Microbiol.">
        <title>Complete genome sequence of Corynebacterium casei LMG S-19264T (=DSM 44701T), isolated from a smear-ripened cheese.</title>
        <authorList>
            <consortium name="US DOE Joint Genome Institute (JGI-PGF)"/>
            <person name="Walter F."/>
            <person name="Albersmeier A."/>
            <person name="Kalinowski J."/>
            <person name="Ruckert C."/>
        </authorList>
    </citation>
    <scope>NUCLEOTIDE SEQUENCE</scope>
    <source>
        <strain evidence="1">CGMCC 1.15290</strain>
    </source>
</reference>
<accession>A0A917INJ1</accession>
<dbReference type="AlphaFoldDB" id="A0A917INJ1"/>
<dbReference type="InterPro" id="IPR043749">
    <property type="entry name" value="DUF5694"/>
</dbReference>
<proteinExistence type="predicted"/>
<dbReference type="Pfam" id="PF18950">
    <property type="entry name" value="DUF5694"/>
    <property type="match status" value="1"/>
</dbReference>
<organism evidence="1 2">
    <name type="scientific">Filimonas zeae</name>
    <dbReference type="NCBI Taxonomy" id="1737353"/>
    <lineage>
        <taxon>Bacteria</taxon>
        <taxon>Pseudomonadati</taxon>
        <taxon>Bacteroidota</taxon>
        <taxon>Chitinophagia</taxon>
        <taxon>Chitinophagales</taxon>
        <taxon>Chitinophagaceae</taxon>
        <taxon>Filimonas</taxon>
    </lineage>
</organism>
<gene>
    <name evidence="1" type="ORF">GCM10011379_01470</name>
</gene>
<protein>
    <submittedName>
        <fullName evidence="1">Uncharacterized protein</fullName>
    </submittedName>
</protein>
<evidence type="ECO:0000313" key="1">
    <source>
        <dbReference type="EMBL" id="GGH57132.1"/>
    </source>
</evidence>
<evidence type="ECO:0000313" key="2">
    <source>
        <dbReference type="Proteomes" id="UP000627292"/>
    </source>
</evidence>
<reference evidence="1" key="2">
    <citation type="submission" date="2020-09" db="EMBL/GenBank/DDBJ databases">
        <authorList>
            <person name="Sun Q."/>
            <person name="Zhou Y."/>
        </authorList>
    </citation>
    <scope>NUCLEOTIDE SEQUENCE</scope>
    <source>
        <strain evidence="1">CGMCC 1.15290</strain>
    </source>
</reference>
<dbReference type="EMBL" id="BMIB01000001">
    <property type="protein sequence ID" value="GGH57132.1"/>
    <property type="molecule type" value="Genomic_DNA"/>
</dbReference>
<keyword evidence="2" id="KW-1185">Reference proteome</keyword>
<sequence>MLLLLFLLLTVSVAYSQQKINVILIGLYHFNNPGFDEGKVNERSILTKENQDGLEHITNIIIEKYKPEKVFVEYDYAEHDKLNVLYSLYKSGAAYYKADTLNDFNKRFYAENEIFQLGFRLAKKAGNDSVYAMDYDRVPIRFNLLKSKLENNPYFTFPEYKASITAMEDFMNSCLSHEKLEEVLLCLNSDEQYALNKGLYISFLNRVNDSTEFFGSDLVASWYKRNLIMYANIQNAIGAADKNIVIIAGAGHAAMMDEFIKNDKRFNLVTFAQVLSGAQK</sequence>